<feature type="non-terminal residue" evidence="6">
    <location>
        <position position="340"/>
    </location>
</feature>
<keyword evidence="3 4" id="KW-0482">Metalloprotease</keyword>
<evidence type="ECO:0000256" key="2">
    <source>
        <dbReference type="ARBA" id="ARBA00025529"/>
    </source>
</evidence>
<dbReference type="InterPro" id="IPR001506">
    <property type="entry name" value="Peptidase_M12A"/>
</dbReference>
<reference evidence="6 7" key="1">
    <citation type="submission" date="2013-11" db="EMBL/GenBank/DDBJ databases">
        <title>Genome sequencing of Stegodyphus mimosarum.</title>
        <authorList>
            <person name="Bechsgaard J."/>
        </authorList>
    </citation>
    <scope>NUCLEOTIDE SEQUENCE [LARGE SCALE GENOMIC DNA]</scope>
</reference>
<keyword evidence="3 4" id="KW-0479">Metal-binding</keyword>
<dbReference type="SUPFAM" id="SSF55486">
    <property type="entry name" value="Metalloproteases ('zincins'), catalytic domain"/>
    <property type="match status" value="1"/>
</dbReference>
<dbReference type="AlphaFoldDB" id="A0A087UTP9"/>
<dbReference type="OMA" id="YSCGANE"/>
<keyword evidence="7" id="KW-1185">Reference proteome</keyword>
<dbReference type="PANTHER" id="PTHR10127">
    <property type="entry name" value="DISCOIDIN, CUB, EGF, LAMININ , AND ZINC METALLOPROTEASE DOMAIN CONTAINING"/>
    <property type="match status" value="1"/>
</dbReference>
<evidence type="ECO:0000313" key="7">
    <source>
        <dbReference type="Proteomes" id="UP000054359"/>
    </source>
</evidence>
<dbReference type="PRINTS" id="PR00480">
    <property type="entry name" value="ASTACIN"/>
</dbReference>
<gene>
    <name evidence="6" type="ORF">X975_11174</name>
</gene>
<name>A0A087UTP9_STEMI</name>
<feature type="active site" evidence="3">
    <location>
        <position position="174"/>
    </location>
</feature>
<dbReference type="EC" id="3.4.24.-" evidence="4"/>
<dbReference type="GO" id="GO:0008270">
    <property type="term" value="F:zinc ion binding"/>
    <property type="evidence" value="ECO:0007669"/>
    <property type="project" value="UniProtKB-UniRule"/>
</dbReference>
<dbReference type="Pfam" id="PF01400">
    <property type="entry name" value="Astacin"/>
    <property type="match status" value="1"/>
</dbReference>
<dbReference type="OrthoDB" id="291007at2759"/>
<sequence>MRITKELTMHRNMDILKLLEIISCLVFVMLKSSLAVDDLNDIDDELLLTLLTPTKTASGQTLFEGDIVQDWPKYDETPQMKALPNRGGLWTEKVIPYVFHQTVNKSTGNMIRDAMSEWEKRTCLTFVPRTSERQYLRFRTDGNGCYTYVGRKYSEGQDVNLGPGCEHLQIAMHEIGHSLGFFHEHSRRDRSTVLKILWHNIQKGLAGQFSPGNDDPRGVPYDFTSVMHYSPMSFSSQLFEKNTMVSLDPRLQPYIGRSRGITFRDAKLANLLYSCDDGCPNKGTLHCQNEGYLSPHRGGSKACSCVCPPNTKGKKCEVVTGDYYGAFSCGGEITQEGKIE</sequence>
<evidence type="ECO:0000259" key="5">
    <source>
        <dbReference type="PROSITE" id="PS51864"/>
    </source>
</evidence>
<organism evidence="6 7">
    <name type="scientific">Stegodyphus mimosarum</name>
    <name type="common">African social velvet spider</name>
    <dbReference type="NCBI Taxonomy" id="407821"/>
    <lineage>
        <taxon>Eukaryota</taxon>
        <taxon>Metazoa</taxon>
        <taxon>Ecdysozoa</taxon>
        <taxon>Arthropoda</taxon>
        <taxon>Chelicerata</taxon>
        <taxon>Arachnida</taxon>
        <taxon>Araneae</taxon>
        <taxon>Araneomorphae</taxon>
        <taxon>Entelegynae</taxon>
        <taxon>Eresoidea</taxon>
        <taxon>Eresidae</taxon>
        <taxon>Stegodyphus</taxon>
    </lineage>
</organism>
<evidence type="ECO:0000256" key="3">
    <source>
        <dbReference type="PROSITE-ProRule" id="PRU01211"/>
    </source>
</evidence>
<dbReference type="GO" id="GO:0004222">
    <property type="term" value="F:metalloendopeptidase activity"/>
    <property type="evidence" value="ECO:0007669"/>
    <property type="project" value="UniProtKB-UniRule"/>
</dbReference>
<dbReference type="PROSITE" id="PS51864">
    <property type="entry name" value="ASTACIN"/>
    <property type="match status" value="1"/>
</dbReference>
<dbReference type="InterPro" id="IPR024079">
    <property type="entry name" value="MetalloPept_cat_dom_sf"/>
</dbReference>
<feature type="binding site" evidence="3">
    <location>
        <position position="183"/>
    </location>
    <ligand>
        <name>Zn(2+)</name>
        <dbReference type="ChEBI" id="CHEBI:29105"/>
        <note>catalytic</note>
    </ligand>
</feature>
<proteinExistence type="predicted"/>
<dbReference type="InterPro" id="IPR034035">
    <property type="entry name" value="Astacin-like_dom"/>
</dbReference>
<feature type="binding site" evidence="3">
    <location>
        <position position="173"/>
    </location>
    <ligand>
        <name>Zn(2+)</name>
        <dbReference type="ChEBI" id="CHEBI:29105"/>
        <note>catalytic</note>
    </ligand>
</feature>
<evidence type="ECO:0000256" key="1">
    <source>
        <dbReference type="ARBA" id="ARBA00011245"/>
    </source>
</evidence>
<feature type="binding site" evidence="3">
    <location>
        <position position="177"/>
    </location>
    <ligand>
        <name>Zn(2+)</name>
        <dbReference type="ChEBI" id="CHEBI:29105"/>
        <note>catalytic</note>
    </ligand>
</feature>
<comment type="caution">
    <text evidence="3">Lacks conserved residue(s) required for the propagation of feature annotation.</text>
</comment>
<evidence type="ECO:0000256" key="4">
    <source>
        <dbReference type="RuleBase" id="RU361183"/>
    </source>
</evidence>
<dbReference type="InterPro" id="IPR006026">
    <property type="entry name" value="Peptidase_Metallo"/>
</dbReference>
<evidence type="ECO:0000313" key="6">
    <source>
        <dbReference type="EMBL" id="KFM80738.1"/>
    </source>
</evidence>
<protein>
    <recommendedName>
        <fullName evidence="4">Metalloendopeptidase</fullName>
        <ecNumber evidence="4">3.4.24.-</ecNumber>
    </recommendedName>
</protein>
<dbReference type="CDD" id="cd04280">
    <property type="entry name" value="ZnMc_astacin_like"/>
    <property type="match status" value="1"/>
</dbReference>
<keyword evidence="3 4" id="KW-0862">Zinc</keyword>
<dbReference type="Gene3D" id="3.40.390.10">
    <property type="entry name" value="Collagenase (Catalytic Domain)"/>
    <property type="match status" value="1"/>
</dbReference>
<dbReference type="SMART" id="SM00235">
    <property type="entry name" value="ZnMc"/>
    <property type="match status" value="1"/>
</dbReference>
<dbReference type="Proteomes" id="UP000054359">
    <property type="component" value="Unassembled WGS sequence"/>
</dbReference>
<comment type="function">
    <text evidence="2">Zinc metalloprotease. Provoques deadhesion of endothelial cells from cell cultures, and also degradation of fibronectin, fibrinogen and gelatin in vitro. Its role in the venom is not fully understood but it might act as a spreading factor that facilitates diffusion of other venom toxins. Alternatively, it might be involved in the proteolytic processing of other venom toxins or it might play a role in extra-oral digestion of prey.</text>
</comment>
<accession>A0A087UTP9</accession>
<comment type="cofactor">
    <cofactor evidence="3 4">
        <name>Zn(2+)</name>
        <dbReference type="ChEBI" id="CHEBI:29105"/>
    </cofactor>
    <text evidence="3 4">Binds 1 zinc ion per subunit.</text>
</comment>
<dbReference type="EMBL" id="KK121568">
    <property type="protein sequence ID" value="KFM80738.1"/>
    <property type="molecule type" value="Genomic_DNA"/>
</dbReference>
<comment type="subunit">
    <text evidence="1">Monomer.</text>
</comment>
<feature type="domain" description="Peptidase M12A" evidence="5">
    <location>
        <begin position="81"/>
        <end position="276"/>
    </location>
</feature>
<keyword evidence="3 4" id="KW-0645">Protease</keyword>
<keyword evidence="3 4" id="KW-0378">Hydrolase</keyword>
<dbReference type="GO" id="GO:0006508">
    <property type="term" value="P:proteolysis"/>
    <property type="evidence" value="ECO:0007669"/>
    <property type="project" value="UniProtKB-KW"/>
</dbReference>
<dbReference type="STRING" id="407821.A0A087UTP9"/>
<dbReference type="PANTHER" id="PTHR10127:SF850">
    <property type="entry name" value="METALLOENDOPEPTIDASE"/>
    <property type="match status" value="1"/>
</dbReference>